<dbReference type="InterPro" id="IPR013783">
    <property type="entry name" value="Ig-like_fold"/>
</dbReference>
<dbReference type="CDD" id="cd00063">
    <property type="entry name" value="FN3"/>
    <property type="match status" value="9"/>
</dbReference>
<keyword evidence="1" id="KW-1133">Transmembrane helix</keyword>
<keyword evidence="1" id="KW-0812">Transmembrane</keyword>
<feature type="domain" description="Fibronectin type-III" evidence="2">
    <location>
        <begin position="744"/>
        <end position="837"/>
    </location>
</feature>
<feature type="domain" description="Fibronectin type-III" evidence="2">
    <location>
        <begin position="250"/>
        <end position="340"/>
    </location>
</feature>
<dbReference type="SUPFAM" id="SSF49265">
    <property type="entry name" value="Fibronectin type III"/>
    <property type="match status" value="7"/>
</dbReference>
<dbReference type="PROSITE" id="PS50853">
    <property type="entry name" value="FN3"/>
    <property type="match status" value="10"/>
</dbReference>
<keyword evidence="1" id="KW-0472">Membrane</keyword>
<feature type="domain" description="Fibronectin type-III" evidence="2">
    <location>
        <begin position="1"/>
        <end position="50"/>
    </location>
</feature>
<dbReference type="InterPro" id="IPR003961">
    <property type="entry name" value="FN3_dom"/>
</dbReference>
<evidence type="ECO:0000313" key="4">
    <source>
        <dbReference type="Proteomes" id="UP000826234"/>
    </source>
</evidence>
<dbReference type="InterPro" id="IPR050713">
    <property type="entry name" value="RTP_Phos/Ushers"/>
</dbReference>
<organism evidence="3 4">
    <name type="scientific">Phrynosoma platyrhinos</name>
    <name type="common">Desert horned lizard</name>
    <dbReference type="NCBI Taxonomy" id="52577"/>
    <lineage>
        <taxon>Eukaryota</taxon>
        <taxon>Metazoa</taxon>
        <taxon>Chordata</taxon>
        <taxon>Craniata</taxon>
        <taxon>Vertebrata</taxon>
        <taxon>Euteleostomi</taxon>
        <taxon>Lepidosauria</taxon>
        <taxon>Squamata</taxon>
        <taxon>Bifurcata</taxon>
        <taxon>Unidentata</taxon>
        <taxon>Episquamata</taxon>
        <taxon>Toxicofera</taxon>
        <taxon>Iguania</taxon>
        <taxon>Phrynosomatidae</taxon>
        <taxon>Phrynosomatinae</taxon>
        <taxon>Phrynosoma</taxon>
    </lineage>
</organism>
<name>A0ABQ7SZG5_PHRPL</name>
<dbReference type="Gene3D" id="2.60.40.10">
    <property type="entry name" value="Immunoglobulins"/>
    <property type="match status" value="10"/>
</dbReference>
<dbReference type="InterPro" id="IPR036116">
    <property type="entry name" value="FN3_sf"/>
</dbReference>
<keyword evidence="4" id="KW-1185">Reference proteome</keyword>
<evidence type="ECO:0000313" key="3">
    <source>
        <dbReference type="EMBL" id="KAH0622701.1"/>
    </source>
</evidence>
<dbReference type="PANTHER" id="PTHR46957:SF7">
    <property type="entry name" value="USHERIN"/>
    <property type="match status" value="1"/>
</dbReference>
<proteinExistence type="predicted"/>
<protein>
    <recommendedName>
        <fullName evidence="2">Fibronectin type-III domain-containing protein</fullName>
    </recommendedName>
</protein>
<evidence type="ECO:0000256" key="1">
    <source>
        <dbReference type="SAM" id="Phobius"/>
    </source>
</evidence>
<feature type="domain" description="Fibronectin type-III" evidence="2">
    <location>
        <begin position="341"/>
        <end position="428"/>
    </location>
</feature>
<dbReference type="Proteomes" id="UP000826234">
    <property type="component" value="Unassembled WGS sequence"/>
</dbReference>
<dbReference type="SMART" id="SM00060">
    <property type="entry name" value="FN3"/>
    <property type="match status" value="9"/>
</dbReference>
<feature type="domain" description="Fibronectin type-III" evidence="2">
    <location>
        <begin position="140"/>
        <end position="247"/>
    </location>
</feature>
<feature type="domain" description="Fibronectin type-III" evidence="2">
    <location>
        <begin position="51"/>
        <end position="136"/>
    </location>
</feature>
<feature type="domain" description="Fibronectin type-III" evidence="2">
    <location>
        <begin position="840"/>
        <end position="943"/>
    </location>
</feature>
<comment type="caution">
    <text evidence="3">The sequence shown here is derived from an EMBL/GenBank/DDBJ whole genome shotgun (WGS) entry which is preliminary data.</text>
</comment>
<feature type="transmembrane region" description="Helical" evidence="1">
    <location>
        <begin position="1031"/>
        <end position="1053"/>
    </location>
</feature>
<gene>
    <name evidence="3" type="ORF">JD844_025231</name>
</gene>
<feature type="domain" description="Fibronectin type-III" evidence="2">
    <location>
        <begin position="517"/>
        <end position="616"/>
    </location>
</feature>
<reference evidence="3 4" key="1">
    <citation type="journal article" date="2022" name="Gigascience">
        <title>A chromosome-level genome assembly and annotation of the desert horned lizard, Phrynosoma platyrhinos, provides insight into chromosomal rearrangements among reptiles.</title>
        <authorList>
            <person name="Koochekian N."/>
            <person name="Ascanio A."/>
            <person name="Farleigh K."/>
            <person name="Card D.C."/>
            <person name="Schield D.R."/>
            <person name="Castoe T.A."/>
            <person name="Jezkova T."/>
        </authorList>
    </citation>
    <scope>NUCLEOTIDE SEQUENCE [LARGE SCALE GENOMIC DNA]</scope>
    <source>
        <strain evidence="3">NK-2021</strain>
    </source>
</reference>
<evidence type="ECO:0000259" key="2">
    <source>
        <dbReference type="PROSITE" id="PS50853"/>
    </source>
</evidence>
<feature type="domain" description="Fibronectin type-III" evidence="2">
    <location>
        <begin position="618"/>
        <end position="716"/>
    </location>
</feature>
<dbReference type="Pfam" id="PF00041">
    <property type="entry name" value="fn3"/>
    <property type="match status" value="5"/>
</dbReference>
<accession>A0ABQ7SZG5</accession>
<feature type="domain" description="Fibronectin type-III" evidence="2">
    <location>
        <begin position="429"/>
        <end position="513"/>
    </location>
</feature>
<sequence>MGKLVGTLHQTHLFGLKPFTTYHIHVVAVNNAGHVSSPWTSVRTLEASPSGLRNFTVEKKENGRALLLKWAEPSKPNGDIKIYNIFSDNHLEYSGLSRQFLFRRLEPFTLYTLVLEACTVAGCTRSLPQTIWTDEAPPASQMAPVIESVNATSIGVRWSEPINSNGKIIRYEVIHRKTKEKAPGKNGTTEEEEIVFTEYNTGNNTFVYKAEGLQPWTSYEYKIRAWNSAGYTDSAWLVAKTSQARPEGLAPPFLKYIPGNPDKTLILWSSPEEPNGILQSYRLQRNGIPYPFSFDATTFNYTDEDLQPYSEYLYAVTACTMGGCSTSDNTSIRTLEAAPAVVNTPTIEDLSSTHINVSWSSPQIQNGEITKYILKLNGEELYVGKSLSRKVLNLQPYTKYDLTLVACTKGGCTSSASKYFWTMEASPLNIEAPSLVVTGSESIEVTWKPPANPNGKIQMYELRRNGLLIYSGLETRYHDFMLIPGKEYSYTVTANNSQGSITSAVAIIRTNPSSPSGMSPPRLQAWSSEIILVTWDPPAKVNGEIINYTITIRDPIKPKKKIVHLDSSHVSFRGRSYTSAELEPYHRYEVQVQACTLLGCTSSEWASVETLEAPPEIQPAPLIDLQTSHDGFQSVLSIVWTGPKQPNGKILYYELYRRQTTPSQLNLDLLLIYNGSSTSFKDTMLLPFTGYEYQIEQKADLKLTKNLLLITAIKEPLLQIRVWSVNSAGRAGSSWTQCKTGPAPPQGLHAPLFDTVASTSAVVKINPPLKPNGIVSLYRLFSNNTKGRDMVLSEGTSTQQTIHGLKPFTTYSVGVEACTCFNCCSKGPVAQVTTQPAPPSKQPPPYIHSMASRNASFQWDAPQEPNGIVRRYELHMHSSCPPPLQPIEKTCRPGPVEVKYTGNDQQFNVSDLQPYTTYKLRVVSYNSVGSTSSDWISFTTRKEVPQYKAPFIVVSNLSTIYLDWSHTFLLNGPLKEYVLMEGGQRIYSGFDTSLYLPRTSDKSQFETRPILTTPEGNHEAEKKEATFYTELWFVVLMAILGLILLAIFLSTILHRKISKQPYARERPPLNPSFPDNPCHQSPIATLLQVPVISSSQVSQNSDKFERVADTSESSSSVTLKSYTMHFEGLADTKIPGPASPTSIRSNRSTSVLQVPSQIQHTFSQGSLHRSVSQLIDVYDKKSLIEDTVWDTIIHGHESGLYVDDEDLVTAIKGFSTVTKEHTTFTDTHL</sequence>
<dbReference type="PANTHER" id="PTHR46957">
    <property type="entry name" value="CYTOKINE RECEPTOR"/>
    <property type="match status" value="1"/>
</dbReference>
<dbReference type="EMBL" id="JAIPUX010003289">
    <property type="protein sequence ID" value="KAH0622701.1"/>
    <property type="molecule type" value="Genomic_DNA"/>
</dbReference>